<reference evidence="1" key="1">
    <citation type="journal article" date="2019" name="Environ. Microbiol.">
        <title>Fungal ecological strategies reflected in gene transcription - a case study of two litter decomposers.</title>
        <authorList>
            <person name="Barbi F."/>
            <person name="Kohler A."/>
            <person name="Barry K."/>
            <person name="Baskaran P."/>
            <person name="Daum C."/>
            <person name="Fauchery L."/>
            <person name="Ihrmark K."/>
            <person name="Kuo A."/>
            <person name="LaButti K."/>
            <person name="Lipzen A."/>
            <person name="Morin E."/>
            <person name="Grigoriev I.V."/>
            <person name="Henrissat B."/>
            <person name="Lindahl B."/>
            <person name="Martin F."/>
        </authorList>
    </citation>
    <scope>NUCLEOTIDE SEQUENCE</scope>
    <source>
        <strain evidence="1">JB14</strain>
    </source>
</reference>
<name>A0A6A4GMQ9_9AGAR</name>
<keyword evidence="2" id="KW-1185">Reference proteome</keyword>
<dbReference type="EMBL" id="ML769829">
    <property type="protein sequence ID" value="KAE9387021.1"/>
    <property type="molecule type" value="Genomic_DNA"/>
</dbReference>
<evidence type="ECO:0000313" key="2">
    <source>
        <dbReference type="Proteomes" id="UP000799118"/>
    </source>
</evidence>
<gene>
    <name evidence="1" type="ORF">BT96DRAFT_1005524</name>
</gene>
<sequence length="160" mass="18256">MPFLLPYDPWTNGEVDFLAVLDQTIVKTHSVLKCAKSRFPLLIITSWTTEELFAAKELHPFPRGCRRAEEVLFTEAPEDEKPVELKTNIGDTVVNCARLGSWHYAAQHILFSTIFTTLTESSDEELPHNTALCLERPQRTFLADCTVNCRLTLKEYDINV</sequence>
<dbReference type="Proteomes" id="UP000799118">
    <property type="component" value="Unassembled WGS sequence"/>
</dbReference>
<dbReference type="AlphaFoldDB" id="A0A6A4GMQ9"/>
<organism evidence="1 2">
    <name type="scientific">Gymnopus androsaceus JB14</name>
    <dbReference type="NCBI Taxonomy" id="1447944"/>
    <lineage>
        <taxon>Eukaryota</taxon>
        <taxon>Fungi</taxon>
        <taxon>Dikarya</taxon>
        <taxon>Basidiomycota</taxon>
        <taxon>Agaricomycotina</taxon>
        <taxon>Agaricomycetes</taxon>
        <taxon>Agaricomycetidae</taxon>
        <taxon>Agaricales</taxon>
        <taxon>Marasmiineae</taxon>
        <taxon>Omphalotaceae</taxon>
        <taxon>Gymnopus</taxon>
    </lineage>
</organism>
<protein>
    <submittedName>
        <fullName evidence="1">Uncharacterized protein</fullName>
    </submittedName>
</protein>
<accession>A0A6A4GMQ9</accession>
<dbReference type="OrthoDB" id="1856718at2759"/>
<proteinExistence type="predicted"/>
<evidence type="ECO:0000313" key="1">
    <source>
        <dbReference type="EMBL" id="KAE9387021.1"/>
    </source>
</evidence>